<keyword evidence="4" id="KW-1185">Reference proteome</keyword>
<gene>
    <name evidence="3" type="primary">ccsA</name>
    <name evidence="3" type="ORF">QU481_20840</name>
</gene>
<evidence type="ECO:0000313" key="4">
    <source>
        <dbReference type="Proteomes" id="UP001168540"/>
    </source>
</evidence>
<organism evidence="3 4">
    <name type="scientific">Crenobacter oryzisoli</name>
    <dbReference type="NCBI Taxonomy" id="3056844"/>
    <lineage>
        <taxon>Bacteria</taxon>
        <taxon>Pseudomonadati</taxon>
        <taxon>Pseudomonadota</taxon>
        <taxon>Betaproteobacteria</taxon>
        <taxon>Neisseriales</taxon>
        <taxon>Neisseriaceae</taxon>
        <taxon>Crenobacter</taxon>
    </lineage>
</organism>
<evidence type="ECO:0000313" key="3">
    <source>
        <dbReference type="EMBL" id="MDN0077284.1"/>
    </source>
</evidence>
<dbReference type="PANTHER" id="PTHR38034:SF1">
    <property type="entry name" value="INNER MEMBRANE PROTEIN YPJD"/>
    <property type="match status" value="1"/>
</dbReference>
<protein>
    <submittedName>
        <fullName evidence="3">Cytochrome c biogenesis protein CcsA</fullName>
    </submittedName>
</protein>
<accession>A0ABT7XU01</accession>
<sequence>MTSLLLALSLLLIVAYGAFSWHFFSHWRGAPSWPRDPRMEHSLLGILLTVQAFCVLVPLVHGQLVALGVGHAVALVAWLMLVIYWTGSFFYRLEGLQLFLMPLALVTLALALLLPGSHPGYALTNPAFMLHLFVSMLAYSLFAISALLAVLMLALERALHRKRWTPLVKTLPPLLTLEKLMFRVIGWGFVLLSLTLVSGVLFSEQLFGKPATFTHKTLFGLISWLLFGTLLYGRSRHGWRGKLAIRWTLTGFVALMLAYVGSKVVLELILQRA</sequence>
<feature type="domain" description="Cytochrome c assembly protein" evidence="2">
    <location>
        <begin position="68"/>
        <end position="269"/>
    </location>
</feature>
<feature type="transmembrane region" description="Helical" evidence="1">
    <location>
        <begin position="213"/>
        <end position="232"/>
    </location>
</feature>
<feature type="transmembrane region" description="Helical" evidence="1">
    <location>
        <begin position="98"/>
        <end position="116"/>
    </location>
</feature>
<comment type="caution">
    <text evidence="3">The sequence shown here is derived from an EMBL/GenBank/DDBJ whole genome shotgun (WGS) entry which is preliminary data.</text>
</comment>
<evidence type="ECO:0000259" key="2">
    <source>
        <dbReference type="Pfam" id="PF01578"/>
    </source>
</evidence>
<keyword evidence="1" id="KW-0472">Membrane</keyword>
<dbReference type="RefSeq" id="WP_289831931.1">
    <property type="nucleotide sequence ID" value="NZ_JAUEDK010000060.1"/>
</dbReference>
<feature type="transmembrane region" description="Helical" evidence="1">
    <location>
        <begin position="136"/>
        <end position="159"/>
    </location>
</feature>
<dbReference type="InterPro" id="IPR052372">
    <property type="entry name" value="YpjD/HemX"/>
</dbReference>
<feature type="transmembrane region" description="Helical" evidence="1">
    <location>
        <begin position="180"/>
        <end position="201"/>
    </location>
</feature>
<dbReference type="Pfam" id="PF01578">
    <property type="entry name" value="Cytochrom_C_asm"/>
    <property type="match status" value="1"/>
</dbReference>
<keyword evidence="1" id="KW-0812">Transmembrane</keyword>
<name>A0ABT7XU01_9NEIS</name>
<dbReference type="Proteomes" id="UP001168540">
    <property type="component" value="Unassembled WGS sequence"/>
</dbReference>
<proteinExistence type="predicted"/>
<reference evidence="3" key="1">
    <citation type="submission" date="2023-06" db="EMBL/GenBank/DDBJ databases">
        <authorList>
            <person name="Zhang S."/>
        </authorList>
    </citation>
    <scope>NUCLEOTIDE SEQUENCE</scope>
    <source>
        <strain evidence="3">SG2303</strain>
    </source>
</reference>
<evidence type="ECO:0000256" key="1">
    <source>
        <dbReference type="SAM" id="Phobius"/>
    </source>
</evidence>
<keyword evidence="1" id="KW-1133">Transmembrane helix</keyword>
<feature type="transmembrane region" description="Helical" evidence="1">
    <location>
        <begin position="65"/>
        <end position="86"/>
    </location>
</feature>
<dbReference type="InterPro" id="IPR002541">
    <property type="entry name" value="Cyt_c_assembly"/>
</dbReference>
<dbReference type="PANTHER" id="PTHR38034">
    <property type="entry name" value="INNER MEMBRANE PROTEIN YPJD"/>
    <property type="match status" value="1"/>
</dbReference>
<feature type="transmembrane region" description="Helical" evidence="1">
    <location>
        <begin position="244"/>
        <end position="262"/>
    </location>
</feature>
<dbReference type="EMBL" id="JAUEDK010000060">
    <property type="protein sequence ID" value="MDN0077284.1"/>
    <property type="molecule type" value="Genomic_DNA"/>
</dbReference>